<keyword evidence="2" id="KW-1185">Reference proteome</keyword>
<proteinExistence type="predicted"/>
<protein>
    <submittedName>
        <fullName evidence="1">Uncharacterized protein</fullName>
    </submittedName>
</protein>
<dbReference type="AlphaFoldDB" id="A0A0D0AM63"/>
<accession>A0A0D0AM63</accession>
<gene>
    <name evidence="1" type="ORF">CY34DRAFT_18647</name>
</gene>
<sequence>MPQSESPMSVPQQTKLPLIKAEIAVLQAHLEDWRSVKGKQRHLVLKAVHKETSLQAPTRDKTLLKARKKTYKEWLYNQCRRKASKPLVKYGKK</sequence>
<dbReference type="OrthoDB" id="2676423at2759"/>
<dbReference type="HOGENOM" id="CLU_2401150_0_0_1"/>
<evidence type="ECO:0000313" key="1">
    <source>
        <dbReference type="EMBL" id="KIK33028.1"/>
    </source>
</evidence>
<reference evidence="1 2" key="1">
    <citation type="submission" date="2014-04" db="EMBL/GenBank/DDBJ databases">
        <authorList>
            <consortium name="DOE Joint Genome Institute"/>
            <person name="Kuo A."/>
            <person name="Ruytinx J."/>
            <person name="Rineau F."/>
            <person name="Colpaert J."/>
            <person name="Kohler A."/>
            <person name="Nagy L.G."/>
            <person name="Floudas D."/>
            <person name="Copeland A."/>
            <person name="Barry K.W."/>
            <person name="Cichocki N."/>
            <person name="Veneault-Fourrey C."/>
            <person name="LaButti K."/>
            <person name="Lindquist E.A."/>
            <person name="Lipzen A."/>
            <person name="Lundell T."/>
            <person name="Morin E."/>
            <person name="Murat C."/>
            <person name="Sun H."/>
            <person name="Tunlid A."/>
            <person name="Henrissat B."/>
            <person name="Grigoriev I.V."/>
            <person name="Hibbett D.S."/>
            <person name="Martin F."/>
            <person name="Nordberg H.P."/>
            <person name="Cantor M.N."/>
            <person name="Hua S.X."/>
        </authorList>
    </citation>
    <scope>NUCLEOTIDE SEQUENCE [LARGE SCALE GENOMIC DNA]</scope>
    <source>
        <strain evidence="1 2">UH-Slu-Lm8-n1</strain>
    </source>
</reference>
<dbReference type="EMBL" id="KN836047">
    <property type="protein sequence ID" value="KIK33028.1"/>
    <property type="molecule type" value="Genomic_DNA"/>
</dbReference>
<organism evidence="1 2">
    <name type="scientific">Suillus luteus UH-Slu-Lm8-n1</name>
    <dbReference type="NCBI Taxonomy" id="930992"/>
    <lineage>
        <taxon>Eukaryota</taxon>
        <taxon>Fungi</taxon>
        <taxon>Dikarya</taxon>
        <taxon>Basidiomycota</taxon>
        <taxon>Agaricomycotina</taxon>
        <taxon>Agaricomycetes</taxon>
        <taxon>Agaricomycetidae</taxon>
        <taxon>Boletales</taxon>
        <taxon>Suillineae</taxon>
        <taxon>Suillaceae</taxon>
        <taxon>Suillus</taxon>
    </lineage>
</organism>
<reference evidence="2" key="2">
    <citation type="submission" date="2015-01" db="EMBL/GenBank/DDBJ databases">
        <title>Evolutionary Origins and Diversification of the Mycorrhizal Mutualists.</title>
        <authorList>
            <consortium name="DOE Joint Genome Institute"/>
            <consortium name="Mycorrhizal Genomics Consortium"/>
            <person name="Kohler A."/>
            <person name="Kuo A."/>
            <person name="Nagy L.G."/>
            <person name="Floudas D."/>
            <person name="Copeland A."/>
            <person name="Barry K.W."/>
            <person name="Cichocki N."/>
            <person name="Veneault-Fourrey C."/>
            <person name="LaButti K."/>
            <person name="Lindquist E.A."/>
            <person name="Lipzen A."/>
            <person name="Lundell T."/>
            <person name="Morin E."/>
            <person name="Murat C."/>
            <person name="Riley R."/>
            <person name="Ohm R."/>
            <person name="Sun H."/>
            <person name="Tunlid A."/>
            <person name="Henrissat B."/>
            <person name="Grigoriev I.V."/>
            <person name="Hibbett D.S."/>
            <person name="Martin F."/>
        </authorList>
    </citation>
    <scope>NUCLEOTIDE SEQUENCE [LARGE SCALE GENOMIC DNA]</scope>
    <source>
        <strain evidence="2">UH-Slu-Lm8-n1</strain>
    </source>
</reference>
<dbReference type="InParanoid" id="A0A0D0AM63"/>
<evidence type="ECO:0000313" key="2">
    <source>
        <dbReference type="Proteomes" id="UP000054485"/>
    </source>
</evidence>
<dbReference type="Proteomes" id="UP000054485">
    <property type="component" value="Unassembled WGS sequence"/>
</dbReference>
<name>A0A0D0AM63_9AGAM</name>